<evidence type="ECO:0000313" key="2">
    <source>
        <dbReference type="Proteomes" id="UP000756921"/>
    </source>
</evidence>
<protein>
    <submittedName>
        <fullName evidence="1">Uncharacterized protein</fullName>
    </submittedName>
</protein>
<name>A0A9P6G855_9PLEO</name>
<evidence type="ECO:0000313" key="1">
    <source>
        <dbReference type="EMBL" id="KAF9730381.1"/>
    </source>
</evidence>
<comment type="caution">
    <text evidence="1">The sequence shown here is derived from an EMBL/GenBank/DDBJ whole genome shotgun (WGS) entry which is preliminary data.</text>
</comment>
<dbReference type="EMBL" id="WJXW01000014">
    <property type="protein sequence ID" value="KAF9730381.1"/>
    <property type="molecule type" value="Genomic_DNA"/>
</dbReference>
<keyword evidence="2" id="KW-1185">Reference proteome</keyword>
<dbReference type="Proteomes" id="UP000756921">
    <property type="component" value="Unassembled WGS sequence"/>
</dbReference>
<proteinExistence type="predicted"/>
<dbReference type="AlphaFoldDB" id="A0A9P6G855"/>
<gene>
    <name evidence="1" type="ORF">PMIN01_11250</name>
</gene>
<sequence length="85" mass="9568">MVILRSKIESIESALDSTQIRYPTRPKVARRVRGQTSRCPIMQSTLHVSTAAEHTVESQDSVSDCNNTNLVFARSTWIHGITQRV</sequence>
<organism evidence="1 2">
    <name type="scientific">Paraphaeosphaeria minitans</name>
    <dbReference type="NCBI Taxonomy" id="565426"/>
    <lineage>
        <taxon>Eukaryota</taxon>
        <taxon>Fungi</taxon>
        <taxon>Dikarya</taxon>
        <taxon>Ascomycota</taxon>
        <taxon>Pezizomycotina</taxon>
        <taxon>Dothideomycetes</taxon>
        <taxon>Pleosporomycetidae</taxon>
        <taxon>Pleosporales</taxon>
        <taxon>Massarineae</taxon>
        <taxon>Didymosphaeriaceae</taxon>
        <taxon>Paraphaeosphaeria</taxon>
    </lineage>
</organism>
<accession>A0A9P6G855</accession>
<reference evidence="1" key="1">
    <citation type="journal article" date="2020" name="Mol. Plant Microbe Interact.">
        <title>Genome Sequence of the Biocontrol Agent Coniothyrium minitans strain Conio (IMI 134523).</title>
        <authorList>
            <person name="Patel D."/>
            <person name="Shittu T.A."/>
            <person name="Baroncelli R."/>
            <person name="Muthumeenakshi S."/>
            <person name="Osborne T.H."/>
            <person name="Janganan T.K."/>
            <person name="Sreenivasaprasad S."/>
        </authorList>
    </citation>
    <scope>NUCLEOTIDE SEQUENCE</scope>
    <source>
        <strain evidence="1">Conio</strain>
    </source>
</reference>